<dbReference type="NCBIfam" id="TIGR01066">
    <property type="entry name" value="rplM_bact"/>
    <property type="match status" value="1"/>
</dbReference>
<dbReference type="GO" id="GO:0017148">
    <property type="term" value="P:negative regulation of translation"/>
    <property type="evidence" value="ECO:0007669"/>
    <property type="project" value="TreeGrafter"/>
</dbReference>
<comment type="caution">
    <text evidence="6">The sequence shown here is derived from an EMBL/GenBank/DDBJ whole genome shotgun (WGS) entry which is preliminary data.</text>
</comment>
<keyword evidence="7" id="KW-1185">Reference proteome</keyword>
<reference evidence="6 7" key="1">
    <citation type="submission" date="2015-12" db="EMBL/GenBank/DDBJ databases">
        <title>Draft genome of Thermovenabulum gondwanense isolated from a red thermophilic microbial mat colonisisng an outflow channel of a bore well.</title>
        <authorList>
            <person name="Patel B.K."/>
        </authorList>
    </citation>
    <scope>NUCLEOTIDE SEQUENCE [LARGE SCALE GENOMIC DNA]</scope>
    <source>
        <strain evidence="6 7">R270</strain>
    </source>
</reference>
<comment type="similarity">
    <text evidence="1 5">Belongs to the universal ribosomal protein uL13 family.</text>
</comment>
<dbReference type="InterPro" id="IPR036899">
    <property type="entry name" value="Ribosomal_uL13_sf"/>
</dbReference>
<gene>
    <name evidence="5 6" type="primary">rplM</name>
    <name evidence="6" type="ORF">ATZ99_22350</name>
</gene>
<comment type="function">
    <text evidence="5">This protein is one of the early assembly proteins of the 50S ribosomal subunit, although it is not seen to bind rRNA by itself. It is important during the early stages of 50S assembly.</text>
</comment>
<comment type="subunit">
    <text evidence="5">Part of the 50S ribosomal subunit.</text>
</comment>
<dbReference type="InterPro" id="IPR005822">
    <property type="entry name" value="Ribosomal_uL13"/>
</dbReference>
<evidence type="ECO:0000256" key="4">
    <source>
        <dbReference type="ARBA" id="ARBA00035201"/>
    </source>
</evidence>
<evidence type="ECO:0000256" key="3">
    <source>
        <dbReference type="ARBA" id="ARBA00023274"/>
    </source>
</evidence>
<dbReference type="Proteomes" id="UP000075737">
    <property type="component" value="Unassembled WGS sequence"/>
</dbReference>
<dbReference type="STRING" id="520767.ATZ99_22350"/>
<evidence type="ECO:0000313" key="7">
    <source>
        <dbReference type="Proteomes" id="UP000075737"/>
    </source>
</evidence>
<organism evidence="6 7">
    <name type="scientific">Thermovenabulum gondwanense</name>
    <dbReference type="NCBI Taxonomy" id="520767"/>
    <lineage>
        <taxon>Bacteria</taxon>
        <taxon>Bacillati</taxon>
        <taxon>Bacillota</taxon>
        <taxon>Clostridia</taxon>
        <taxon>Thermosediminibacterales</taxon>
        <taxon>Thermosediminibacteraceae</taxon>
        <taxon>Thermovenabulum</taxon>
    </lineage>
</organism>
<dbReference type="PIRSF" id="PIRSF002181">
    <property type="entry name" value="Ribosomal_L13"/>
    <property type="match status" value="1"/>
</dbReference>
<dbReference type="Pfam" id="PF00572">
    <property type="entry name" value="Ribosomal_L13"/>
    <property type="match status" value="1"/>
</dbReference>
<evidence type="ECO:0000256" key="5">
    <source>
        <dbReference type="HAMAP-Rule" id="MF_01366"/>
    </source>
</evidence>
<evidence type="ECO:0000256" key="2">
    <source>
        <dbReference type="ARBA" id="ARBA00022980"/>
    </source>
</evidence>
<evidence type="ECO:0000313" key="6">
    <source>
        <dbReference type="EMBL" id="KYO63898.1"/>
    </source>
</evidence>
<keyword evidence="3 5" id="KW-0687">Ribonucleoprotein</keyword>
<dbReference type="EMBL" id="LOHZ01000046">
    <property type="protein sequence ID" value="KYO63898.1"/>
    <property type="molecule type" value="Genomic_DNA"/>
</dbReference>
<dbReference type="GO" id="GO:0006412">
    <property type="term" value="P:translation"/>
    <property type="evidence" value="ECO:0007669"/>
    <property type="project" value="UniProtKB-UniRule"/>
</dbReference>
<dbReference type="GO" id="GO:0003729">
    <property type="term" value="F:mRNA binding"/>
    <property type="evidence" value="ECO:0007669"/>
    <property type="project" value="UniProtKB-ARBA"/>
</dbReference>
<protein>
    <recommendedName>
        <fullName evidence="4 5">Large ribosomal subunit protein uL13</fullName>
    </recommendedName>
</protein>
<evidence type="ECO:0000256" key="1">
    <source>
        <dbReference type="ARBA" id="ARBA00006227"/>
    </source>
</evidence>
<dbReference type="PATRIC" id="fig|520767.4.peg.2366"/>
<dbReference type="GO" id="GO:0022625">
    <property type="term" value="C:cytosolic large ribosomal subunit"/>
    <property type="evidence" value="ECO:0007669"/>
    <property type="project" value="TreeGrafter"/>
</dbReference>
<dbReference type="PANTHER" id="PTHR11545:SF2">
    <property type="entry name" value="LARGE RIBOSOMAL SUBUNIT PROTEIN UL13M"/>
    <property type="match status" value="1"/>
</dbReference>
<dbReference type="FunFam" id="3.90.1180.10:FF:000001">
    <property type="entry name" value="50S ribosomal protein L13"/>
    <property type="match status" value="1"/>
</dbReference>
<dbReference type="PANTHER" id="PTHR11545">
    <property type="entry name" value="RIBOSOMAL PROTEIN L13"/>
    <property type="match status" value="1"/>
</dbReference>
<dbReference type="HAMAP" id="MF_01366">
    <property type="entry name" value="Ribosomal_uL13"/>
    <property type="match status" value="1"/>
</dbReference>
<sequence length="144" mass="16560">MKTFMAKKGEIKREWYIIDAADKPLGRLAAQVAKILKGKHKPIYTPHVDTGDHVIVVNAEKVILTGKKLDKKIYYRHSMYPGGLKAETYRSFLKRAPEKAVYKAIWGMLPHNSLGRKMIKKLRVYRGPEHPHQAQQPKELPFEG</sequence>
<dbReference type="RefSeq" id="WP_068749326.1">
    <property type="nucleotide sequence ID" value="NZ_LOHZ01000046.1"/>
</dbReference>
<keyword evidence="2 5" id="KW-0689">Ribosomal protein</keyword>
<dbReference type="GO" id="GO:0003735">
    <property type="term" value="F:structural constituent of ribosome"/>
    <property type="evidence" value="ECO:0007669"/>
    <property type="project" value="InterPro"/>
</dbReference>
<name>A0A161PUV4_9FIRM</name>
<dbReference type="CDD" id="cd00392">
    <property type="entry name" value="Ribosomal_L13"/>
    <property type="match status" value="1"/>
</dbReference>
<dbReference type="OrthoDB" id="9801330at2"/>
<dbReference type="InterPro" id="IPR005823">
    <property type="entry name" value="Ribosomal_uL13_bac-type"/>
</dbReference>
<dbReference type="AlphaFoldDB" id="A0A161PUV4"/>
<proteinExistence type="inferred from homology"/>
<dbReference type="Gene3D" id="3.90.1180.10">
    <property type="entry name" value="Ribosomal protein L13"/>
    <property type="match status" value="1"/>
</dbReference>
<dbReference type="SUPFAM" id="SSF52161">
    <property type="entry name" value="Ribosomal protein L13"/>
    <property type="match status" value="1"/>
</dbReference>
<accession>A0A161PUV4</accession>